<dbReference type="GO" id="GO:0071819">
    <property type="term" value="C:DUBm complex"/>
    <property type="evidence" value="ECO:0007669"/>
    <property type="project" value="UniProtKB-UniRule"/>
</dbReference>
<dbReference type="InterPro" id="IPR038212">
    <property type="entry name" value="TF_EnY2_sf"/>
</dbReference>
<dbReference type="HAMAP" id="MF_03046">
    <property type="entry name" value="ENY2_Sus1"/>
    <property type="match status" value="1"/>
</dbReference>
<keyword evidence="1" id="KW-0509">mRNA transport</keyword>
<dbReference type="GO" id="GO:0000124">
    <property type="term" value="C:SAGA complex"/>
    <property type="evidence" value="ECO:0007669"/>
    <property type="project" value="UniProtKB-UniRule"/>
</dbReference>
<dbReference type="Pfam" id="PF10163">
    <property type="entry name" value="EnY2"/>
    <property type="match status" value="1"/>
</dbReference>
<feature type="region of interest" description="Disordered" evidence="2">
    <location>
        <begin position="1"/>
        <end position="22"/>
    </location>
</feature>
<keyword evidence="1" id="KW-0156">Chromatin regulator</keyword>
<keyword evidence="1" id="KW-0805">Transcription regulation</keyword>
<reference evidence="3" key="2">
    <citation type="submission" date="2014-06" db="EMBL/GenBank/DDBJ databases">
        <authorList>
            <person name="Berkman J.Paul."/>
        </authorList>
    </citation>
    <scope>NUCLEOTIDE SEQUENCE [LARGE SCALE GENOMIC DNA]</scope>
</reference>
<dbReference type="GO" id="GO:0006406">
    <property type="term" value="P:mRNA export from nucleus"/>
    <property type="evidence" value="ECO:0007669"/>
    <property type="project" value="UniProtKB-UniRule"/>
</dbReference>
<comment type="similarity">
    <text evidence="1">Belongs to the ENY2 family.</text>
</comment>
<dbReference type="GO" id="GO:0005654">
    <property type="term" value="C:nucleoplasm"/>
    <property type="evidence" value="ECO:0007669"/>
    <property type="project" value="UniProtKB-SubCell"/>
</dbReference>
<proteinExistence type="inferred from homology"/>
<keyword evidence="1" id="KW-0653">Protein transport</keyword>
<evidence type="ECO:0000256" key="1">
    <source>
        <dbReference type="HAMAP-Rule" id="MF_03046"/>
    </source>
</evidence>
<dbReference type="GO" id="GO:0015031">
    <property type="term" value="P:protein transport"/>
    <property type="evidence" value="ECO:0007669"/>
    <property type="project" value="UniProtKB-KW"/>
</dbReference>
<dbReference type="GO" id="GO:0003713">
    <property type="term" value="F:transcription coactivator activity"/>
    <property type="evidence" value="ECO:0007669"/>
    <property type="project" value="UniProtKB-UniRule"/>
</dbReference>
<sequence length="112" mass="12499">MEGELTTSALPNPHSTSAEGGDDLYNALHQRLVASGEWQRLLILLRRMLDESGWENEFQGFATSQAKTQPVLSVPDLIDVLTPHAKDTLPAHVKAHLIDKLRDFLDRNLEDA</sequence>
<dbReference type="GO" id="GO:0005643">
    <property type="term" value="C:nuclear pore"/>
    <property type="evidence" value="ECO:0007669"/>
    <property type="project" value="UniProtKB-UniRule"/>
</dbReference>
<dbReference type="EMBL" id="CCFA01004959">
    <property type="protein sequence ID" value="CDS02092.1"/>
    <property type="molecule type" value="Genomic_DNA"/>
</dbReference>
<keyword evidence="1" id="KW-0813">Transport</keyword>
<dbReference type="GO" id="GO:0006368">
    <property type="term" value="P:transcription elongation by RNA polymerase II"/>
    <property type="evidence" value="ECO:0007669"/>
    <property type="project" value="UniProtKB-UniRule"/>
</dbReference>
<dbReference type="Proteomes" id="UP000242770">
    <property type="component" value="Unassembled WGS sequence"/>
</dbReference>
<keyword evidence="1" id="KW-0804">Transcription</keyword>
<dbReference type="AlphaFoldDB" id="A0A0F7S4V0"/>
<gene>
    <name evidence="3" type="primary">SSCI81950.1</name>
    <name evidence="1" type="synonym">SUS1</name>
    <name evidence="4" type="ORF">SPSC_00571</name>
</gene>
<dbReference type="Gene3D" id="1.10.246.140">
    <property type="match status" value="1"/>
</dbReference>
<organism evidence="3 5">
    <name type="scientific">Sporisorium scitamineum</name>
    <dbReference type="NCBI Taxonomy" id="49012"/>
    <lineage>
        <taxon>Eukaryota</taxon>
        <taxon>Fungi</taxon>
        <taxon>Dikarya</taxon>
        <taxon>Basidiomycota</taxon>
        <taxon>Ustilaginomycotina</taxon>
        <taxon>Ustilaginomycetes</taxon>
        <taxon>Ustilaginales</taxon>
        <taxon>Ustilaginaceae</taxon>
        <taxon>Sporisorium</taxon>
    </lineage>
</organism>
<dbReference type="PANTHER" id="PTHR12514">
    <property type="entry name" value="ENHANCER OF YELLOW 2 TRANSCRIPTION FACTOR"/>
    <property type="match status" value="1"/>
</dbReference>
<keyword evidence="1" id="KW-0539">Nucleus</keyword>
<dbReference type="OrthoDB" id="6221744at2759"/>
<keyword evidence="1" id="KW-0010">Activator</keyword>
<accession>A0A0F7S4V0</accession>
<feature type="compositionally biased region" description="Polar residues" evidence="2">
    <location>
        <begin position="1"/>
        <end position="18"/>
    </location>
</feature>
<keyword evidence="5" id="KW-1185">Reference proteome</keyword>
<evidence type="ECO:0000256" key="2">
    <source>
        <dbReference type="SAM" id="MobiDB-lite"/>
    </source>
</evidence>
<dbReference type="STRING" id="49012.A0A0F7S4V0"/>
<dbReference type="GO" id="GO:0070390">
    <property type="term" value="C:transcription export complex 2"/>
    <property type="evidence" value="ECO:0007669"/>
    <property type="project" value="UniProtKB-UniRule"/>
</dbReference>
<reference evidence="5" key="1">
    <citation type="submission" date="2014-06" db="EMBL/GenBank/DDBJ databases">
        <authorList>
            <person name="Berkman P.J."/>
        </authorList>
    </citation>
    <scope>NUCLEOTIDE SEQUENCE [LARGE SCALE GENOMIC DNA]</scope>
</reference>
<keyword evidence="1" id="KW-0963">Cytoplasm</keyword>
<protein>
    <recommendedName>
        <fullName evidence="1">Transcription and mRNA export factor SUS1</fullName>
    </recommendedName>
</protein>
<comment type="function">
    <text evidence="1">Involved in mRNA export coupled transcription activation by association with both the TREX-2 and the SAGA complexes. At the promoters, SAGA is required for recruitment of the basal transcription machinery. It influences RNA polymerase II transcriptional activity through different activities such as TBP interaction and promoter selectivity, interaction with transcription activators, and chromatin modification through histone acetylation and deubiquitination. Within the SAGA complex, participates to a subcomplex required for deubiquitination of H2B and for the maintenance of steady-state H3 methylation levels. The TREX-2 complex functions in docking export-competent ribonucleoprotein particles (mRNPs) to the nuclear entrance of the nuclear pore complex (nuclear basket). TREX-2 participates in mRNA export and accurate chromatin positioning in the nucleus by tethering genes to the nuclear periphery. May also be involved in cytoplasmic mRNA decay by interaction with components of P-bodies.</text>
</comment>
<comment type="subunit">
    <text evidence="1">Component of the nuclear pore complex (NPC)-associated TREX-2 complex (transcription and export complex 2), composed of at least SUS1, SAC3, THP1, SEM1, and CDC31. TREX-2 contains 2 SUS1 chains. The TREX-2 complex interacts with the nucleoporin NUP1. Component of the 1.8 MDa SAGA transcription coactivator-HAT complex. SAGA is built of 5 distinct domains with specialized functions. Within the SAGA complex, SUS1, SGF11, SGF73 and UBP8 form an additional subcomplex of SAGA called the DUB module (deubiquitination module). Interacts directly with THP1, SAC3, SGF11, and with the RNA polymerase II.</text>
</comment>
<reference evidence="4" key="3">
    <citation type="submission" date="2014-06" db="EMBL/GenBank/DDBJ databases">
        <authorList>
            <person name="Ju J."/>
            <person name="Zhang J."/>
        </authorList>
    </citation>
    <scope>NUCLEOTIDE SEQUENCE</scope>
    <source>
        <strain evidence="4">SscI8</strain>
    </source>
</reference>
<evidence type="ECO:0000313" key="5">
    <source>
        <dbReference type="Proteomes" id="UP000242770"/>
    </source>
</evidence>
<evidence type="ECO:0000313" key="4">
    <source>
        <dbReference type="EMBL" id="CDU21941.1"/>
    </source>
</evidence>
<dbReference type="InterPro" id="IPR018783">
    <property type="entry name" value="TF_ENY2"/>
</dbReference>
<dbReference type="GO" id="GO:0000932">
    <property type="term" value="C:P-body"/>
    <property type="evidence" value="ECO:0007669"/>
    <property type="project" value="UniProtKB-SubCell"/>
</dbReference>
<dbReference type="EMBL" id="LK056654">
    <property type="protein sequence ID" value="CDU21941.1"/>
    <property type="molecule type" value="Genomic_DNA"/>
</dbReference>
<comment type="subcellular location">
    <subcellularLocation>
        <location evidence="1">Nucleus</location>
        <location evidence="1">Nucleoplasm</location>
    </subcellularLocation>
    <subcellularLocation>
        <location evidence="1">Cytoplasm</location>
        <location evidence="1">P-body</location>
    </subcellularLocation>
</comment>
<name>A0A0F7S4V0_9BASI</name>
<dbReference type="GO" id="GO:0006325">
    <property type="term" value="P:chromatin organization"/>
    <property type="evidence" value="ECO:0007669"/>
    <property type="project" value="UniProtKB-KW"/>
</dbReference>
<keyword evidence="1" id="KW-0811">Translocation</keyword>
<evidence type="ECO:0000313" key="3">
    <source>
        <dbReference type="EMBL" id="CDS02092.1"/>
    </source>
</evidence>